<reference evidence="3 4" key="1">
    <citation type="submission" date="2016-10" db="EMBL/GenBank/DDBJ databases">
        <authorList>
            <person name="de Groot N.N."/>
        </authorList>
    </citation>
    <scope>NUCLEOTIDE SEQUENCE [LARGE SCALE GENOMIC DNA]</scope>
    <source>
        <strain evidence="3 4">OK461</strain>
    </source>
</reference>
<feature type="region of interest" description="Disordered" evidence="1">
    <location>
        <begin position="109"/>
        <end position="171"/>
    </location>
</feature>
<protein>
    <submittedName>
        <fullName evidence="3">Uncharacterized protein</fullName>
    </submittedName>
</protein>
<feature type="compositionally biased region" description="Gly residues" evidence="1">
    <location>
        <begin position="18"/>
        <end position="31"/>
    </location>
</feature>
<proteinExistence type="predicted"/>
<feature type="compositionally biased region" description="Pro residues" evidence="1">
    <location>
        <begin position="49"/>
        <end position="63"/>
    </location>
</feature>
<dbReference type="OrthoDB" id="4335221at2"/>
<dbReference type="Proteomes" id="UP000181942">
    <property type="component" value="Unassembled WGS sequence"/>
</dbReference>
<evidence type="ECO:0000256" key="2">
    <source>
        <dbReference type="SAM" id="Phobius"/>
    </source>
</evidence>
<dbReference type="RefSeq" id="WP_075028427.1">
    <property type="nucleotide sequence ID" value="NZ_FONR01000006.1"/>
</dbReference>
<evidence type="ECO:0000256" key="1">
    <source>
        <dbReference type="SAM" id="MobiDB-lite"/>
    </source>
</evidence>
<feature type="region of interest" description="Disordered" evidence="1">
    <location>
        <begin position="1"/>
        <end position="77"/>
    </location>
</feature>
<evidence type="ECO:0000313" key="3">
    <source>
        <dbReference type="EMBL" id="SFF39815.1"/>
    </source>
</evidence>
<accession>A0A1I2IC01</accession>
<name>A0A1I2IC01_9ACTN</name>
<gene>
    <name evidence="3" type="ORF">SAMN02787118_106156</name>
</gene>
<keyword evidence="2" id="KW-0812">Transmembrane</keyword>
<evidence type="ECO:0000313" key="4">
    <source>
        <dbReference type="Proteomes" id="UP000181942"/>
    </source>
</evidence>
<keyword evidence="2" id="KW-1133">Transmembrane helix</keyword>
<feature type="compositionally biased region" description="Polar residues" evidence="1">
    <location>
        <begin position="124"/>
        <end position="141"/>
    </location>
</feature>
<feature type="transmembrane region" description="Helical" evidence="2">
    <location>
        <begin position="83"/>
        <end position="104"/>
    </location>
</feature>
<keyword evidence="2" id="KW-0472">Membrane</keyword>
<feature type="compositionally biased region" description="Gly residues" evidence="1">
    <location>
        <begin position="64"/>
        <end position="74"/>
    </location>
</feature>
<sequence>MAQRWDEDRQRWVDDDGAGGQGRGGTGGGGVPPDAEQQWWASATTQAGPPRPPETPLPPPPWSGPGGSSGGGRGPAPTDSRRLLVVIVAVAVLAGGIGGAVWALTRGDSSGHTGADPSRPAVTVTATQSVSSPDTGYTSGSPDIYAGSGGSSDPATQPTTPGPLPGYSRSVDSVGYTVDVPDGWVREEVQGKLAPVVTYTAPGGSSRLMLFEVKESSLAESSSQAEAISQKLPGYRLIERQNGTGWTEVTYRYDSPQKGATHVVDHRFQAADGTLYAINASGPEGVDMTGPLTTALNSFCPTDTNCASGT</sequence>
<feature type="compositionally biased region" description="Basic and acidic residues" evidence="1">
    <location>
        <begin position="1"/>
        <end position="14"/>
    </location>
</feature>
<organism evidence="3 4">
    <name type="scientific">Streptomyces mirabilis</name>
    <dbReference type="NCBI Taxonomy" id="68239"/>
    <lineage>
        <taxon>Bacteria</taxon>
        <taxon>Bacillati</taxon>
        <taxon>Actinomycetota</taxon>
        <taxon>Actinomycetes</taxon>
        <taxon>Kitasatosporales</taxon>
        <taxon>Streptomycetaceae</taxon>
        <taxon>Streptomyces</taxon>
    </lineage>
</organism>
<dbReference type="EMBL" id="FONR01000006">
    <property type="protein sequence ID" value="SFF39815.1"/>
    <property type="molecule type" value="Genomic_DNA"/>
</dbReference>
<dbReference type="AlphaFoldDB" id="A0A1I2IC01"/>